<feature type="repeat" description="TPR" evidence="4">
    <location>
        <begin position="106"/>
        <end position="139"/>
    </location>
</feature>
<dbReference type="SMART" id="SM00028">
    <property type="entry name" value="TPR"/>
    <property type="match status" value="3"/>
</dbReference>
<dbReference type="InterPro" id="IPR013517">
    <property type="entry name" value="FG-GAP"/>
</dbReference>
<feature type="signal peptide" evidence="5">
    <location>
        <begin position="1"/>
        <end position="27"/>
    </location>
</feature>
<accession>Q021D3</accession>
<dbReference type="AlphaFoldDB" id="Q021D3"/>
<dbReference type="SUPFAM" id="SSF69318">
    <property type="entry name" value="Integrin alpha N-terminal domain"/>
    <property type="match status" value="1"/>
</dbReference>
<dbReference type="HOGENOM" id="CLU_006352_0_0_0"/>
<dbReference type="PANTHER" id="PTHR45586">
    <property type="entry name" value="TPR REPEAT-CONTAINING PROTEIN PA4667"/>
    <property type="match status" value="1"/>
</dbReference>
<dbReference type="OrthoDB" id="98621at2"/>
<evidence type="ECO:0000256" key="3">
    <source>
        <dbReference type="ARBA" id="ARBA00022803"/>
    </source>
</evidence>
<dbReference type="InterPro" id="IPR051012">
    <property type="entry name" value="CellSynth/LPSAsmb/PSIAsmb"/>
</dbReference>
<gene>
    <name evidence="6" type="ordered locus">Acid_3483</name>
</gene>
<keyword evidence="3 4" id="KW-0802">TPR repeat</keyword>
<dbReference type="eggNOG" id="COG0457">
    <property type="taxonomic scope" value="Bacteria"/>
</dbReference>
<keyword evidence="1 5" id="KW-0732">Signal</keyword>
<evidence type="ECO:0000256" key="4">
    <source>
        <dbReference type="PROSITE-ProRule" id="PRU00339"/>
    </source>
</evidence>
<feature type="chain" id="PRO_5004162836" evidence="5">
    <location>
        <begin position="28"/>
        <end position="1006"/>
    </location>
</feature>
<dbReference type="PANTHER" id="PTHR45586:SF1">
    <property type="entry name" value="LIPOPOLYSACCHARIDE ASSEMBLY PROTEIN B"/>
    <property type="match status" value="1"/>
</dbReference>
<evidence type="ECO:0000256" key="2">
    <source>
        <dbReference type="ARBA" id="ARBA00022737"/>
    </source>
</evidence>
<dbReference type="Pfam" id="PF13517">
    <property type="entry name" value="FG-GAP_3"/>
    <property type="match status" value="1"/>
</dbReference>
<dbReference type="KEGG" id="sus:Acid_3483"/>
<sequence precursor="true">MSYKRLHSSPVLISALAASGLAWMLLAQTTRPDQNQLWRYRNLGKAFYENPTTQKQAVDEFKKALTLAPESVRERVNYGLALLRAGDVPHGMEELQKAQKADPKLPHTWFNLGIALKKQGDLEGALAQFQTYVKLVPNEPVGHYQVASILKANGDQAGAAREFETARNLDPKLAAPHFQLYGLYRQLNRPAEAAAELRTFQELKKQQEGAAVPEDMEWSFYAEIYDPIDAPAAAPLPPPVYRSERIGEGFSPGPAGAAAIIIDTGTRPSVLAWSAGKTAVYRGPAVSGLEGLRDVVFVAPGDFDNDGLMDLCVVTRTGAALYRNDNGKFRKHADLATGSFRQAVWLDFDHDYDLDLLLIGDDSKLMRNNGTAGFSDETQRFPFVKGKALSAVRFDLEPDTPGFDLAVSYQDRPGVLYRDRLGGAYQAIDMNELPAGATELTAPDVNRDGRTDLEALPDLRLLNREGRFEKISAAARGPGSFADFDGQGRIGRAHVTADGSLLLEHDTSAAYGNWIGIALTGVKNLKTAVGAKVEVKAGLLYEKQTYEGLPLVFRLGSQRAVDTVRITWANGLIQNEMNLPLNKVAVIKEAQRLSGSCPMIFTWDGSRFEFITDVLGVAPLGASSGDGQYFPVDHDEYVSIPGAKLKPRDGAYEVRVTEELHEVSYIDQIRLQAVDHPAGTEIVTNEKFKSPPFPEFRLFGVNRRVYPLPGHGLPEKFRRDPSGVADMHHLDLDFGHAAPSNHAVLILHGWVDWADGSTFLSAVQEHKDLTFPYLQVKDASGNWTTVVQDMGIPSGKPKTMAVDLSGKFLSASREVRIVTNLCVYWDEIFLVEDDAPPAVHLSTVPLGAASLQFRGFSKPTIHPQRTEPERFDYQTVRETSAWNPTRGNYTRYGAVQALLDDADDRMVIMGSGDEIRLRFQAKDLPPLPAGWTRDFLLLVDGWAKDADANTAFSQTVLPLPFHGMSSYPYPAAEHYPQDQRHQDYLREYNTRPALRLIRPLHQGTED</sequence>
<proteinExistence type="predicted"/>
<protein>
    <submittedName>
        <fullName evidence="6">Tetratricopeptide TPR_2 repeat protein</fullName>
    </submittedName>
</protein>
<dbReference type="EMBL" id="CP000473">
    <property type="protein sequence ID" value="ABJ84456.1"/>
    <property type="molecule type" value="Genomic_DNA"/>
</dbReference>
<dbReference type="InParanoid" id="Q021D3"/>
<dbReference type="InterPro" id="IPR019734">
    <property type="entry name" value="TPR_rpt"/>
</dbReference>
<reference evidence="6" key="1">
    <citation type="submission" date="2006-10" db="EMBL/GenBank/DDBJ databases">
        <title>Complete sequence of Solibacter usitatus Ellin6076.</title>
        <authorList>
            <consortium name="US DOE Joint Genome Institute"/>
            <person name="Copeland A."/>
            <person name="Lucas S."/>
            <person name="Lapidus A."/>
            <person name="Barry K."/>
            <person name="Detter J.C."/>
            <person name="Glavina del Rio T."/>
            <person name="Hammon N."/>
            <person name="Israni S."/>
            <person name="Dalin E."/>
            <person name="Tice H."/>
            <person name="Pitluck S."/>
            <person name="Thompson L.S."/>
            <person name="Brettin T."/>
            <person name="Bruce D."/>
            <person name="Han C."/>
            <person name="Tapia R."/>
            <person name="Gilna P."/>
            <person name="Schmutz J."/>
            <person name="Larimer F."/>
            <person name="Land M."/>
            <person name="Hauser L."/>
            <person name="Kyrpides N."/>
            <person name="Mikhailova N."/>
            <person name="Janssen P.H."/>
            <person name="Kuske C.R."/>
            <person name="Richardson P."/>
        </authorList>
    </citation>
    <scope>NUCLEOTIDE SEQUENCE</scope>
    <source>
        <strain evidence="6">Ellin6076</strain>
    </source>
</reference>
<dbReference type="PROSITE" id="PS50005">
    <property type="entry name" value="TPR"/>
    <property type="match status" value="1"/>
</dbReference>
<dbReference type="InterPro" id="IPR028994">
    <property type="entry name" value="Integrin_alpha_N"/>
</dbReference>
<keyword evidence="2" id="KW-0677">Repeat</keyword>
<name>Q021D3_SOLUE</name>
<dbReference type="SUPFAM" id="SSF48452">
    <property type="entry name" value="TPR-like"/>
    <property type="match status" value="1"/>
</dbReference>
<organism evidence="6">
    <name type="scientific">Solibacter usitatus (strain Ellin6076)</name>
    <dbReference type="NCBI Taxonomy" id="234267"/>
    <lineage>
        <taxon>Bacteria</taxon>
        <taxon>Pseudomonadati</taxon>
        <taxon>Acidobacteriota</taxon>
        <taxon>Terriglobia</taxon>
        <taxon>Bryobacterales</taxon>
        <taxon>Solibacteraceae</taxon>
        <taxon>Candidatus Solibacter</taxon>
    </lineage>
</organism>
<dbReference type="Gene3D" id="1.25.40.10">
    <property type="entry name" value="Tetratricopeptide repeat domain"/>
    <property type="match status" value="1"/>
</dbReference>
<evidence type="ECO:0000256" key="1">
    <source>
        <dbReference type="ARBA" id="ARBA00022729"/>
    </source>
</evidence>
<evidence type="ECO:0000313" key="6">
    <source>
        <dbReference type="EMBL" id="ABJ84456.1"/>
    </source>
</evidence>
<dbReference type="STRING" id="234267.Acid_3483"/>
<dbReference type="InterPro" id="IPR011990">
    <property type="entry name" value="TPR-like_helical_dom_sf"/>
</dbReference>
<evidence type="ECO:0000256" key="5">
    <source>
        <dbReference type="SAM" id="SignalP"/>
    </source>
</evidence>